<dbReference type="PROSITE" id="PS00061">
    <property type="entry name" value="ADH_SHORT"/>
    <property type="match status" value="1"/>
</dbReference>
<dbReference type="PRINTS" id="PR00080">
    <property type="entry name" value="SDRFAMILY"/>
</dbReference>
<name>A0A927ARK1_9BACT</name>
<dbReference type="GO" id="GO:0016491">
    <property type="term" value="F:oxidoreductase activity"/>
    <property type="evidence" value="ECO:0007669"/>
    <property type="project" value="UniProtKB-KW"/>
</dbReference>
<dbReference type="CDD" id="cd05233">
    <property type="entry name" value="SDR_c"/>
    <property type="match status" value="1"/>
</dbReference>
<gene>
    <name evidence="6" type="ORF">IC229_17575</name>
</gene>
<evidence type="ECO:0000256" key="2">
    <source>
        <dbReference type="ARBA" id="ARBA00023002"/>
    </source>
</evidence>
<dbReference type="RefSeq" id="WP_190888321.1">
    <property type="nucleotide sequence ID" value="NZ_JACWZY010000015.1"/>
</dbReference>
<keyword evidence="2" id="KW-0560">Oxidoreductase</keyword>
<organism evidence="6 7">
    <name type="scientific">Spirosoma profusum</name>
    <dbReference type="NCBI Taxonomy" id="2771354"/>
    <lineage>
        <taxon>Bacteria</taxon>
        <taxon>Pseudomonadati</taxon>
        <taxon>Bacteroidota</taxon>
        <taxon>Cytophagia</taxon>
        <taxon>Cytophagales</taxon>
        <taxon>Cytophagaceae</taxon>
        <taxon>Spirosoma</taxon>
    </lineage>
</organism>
<feature type="region of interest" description="Disordered" evidence="4">
    <location>
        <begin position="196"/>
        <end position="215"/>
    </location>
</feature>
<dbReference type="PRINTS" id="PR00081">
    <property type="entry name" value="GDHRDH"/>
</dbReference>
<dbReference type="InterPro" id="IPR036291">
    <property type="entry name" value="NAD(P)-bd_dom_sf"/>
</dbReference>
<dbReference type="EMBL" id="JACWZY010000015">
    <property type="protein sequence ID" value="MBD2702463.1"/>
    <property type="molecule type" value="Genomic_DNA"/>
</dbReference>
<comment type="caution">
    <text evidence="6">The sequence shown here is derived from an EMBL/GenBank/DDBJ whole genome shotgun (WGS) entry which is preliminary data.</text>
</comment>
<evidence type="ECO:0000256" key="3">
    <source>
        <dbReference type="RuleBase" id="RU000363"/>
    </source>
</evidence>
<reference evidence="6" key="1">
    <citation type="submission" date="2020-09" db="EMBL/GenBank/DDBJ databases">
        <authorList>
            <person name="Kim M.K."/>
        </authorList>
    </citation>
    <scope>NUCLEOTIDE SEQUENCE</scope>
    <source>
        <strain evidence="6">BT702</strain>
    </source>
</reference>
<sequence>MEQPNIHTAVESLVDKRILITGGTTGIGRAIALLLGSYGASIVTFGRHQEQLDEVLAVIRRNGGRAEGCVADSASAEDIQRVFQLVDQTLGGLDILINCAALGGESIDEMADADWRYVIETNLIGYLATTKEALNRMKPNKRGHIVLVGSMSADVREEGSSIYVATKSGIQGFAESLRKEVNPLGIKISLVEPGAVGSDMQETTPEEEREQQQKGEMLRAEDIAVCVQYILTQPLRCDVVSVQIRPHLQLI</sequence>
<dbReference type="InterPro" id="IPR002347">
    <property type="entry name" value="SDR_fam"/>
</dbReference>
<proteinExistence type="inferred from homology"/>
<protein>
    <submittedName>
        <fullName evidence="6">SDR family oxidoreductase</fullName>
    </submittedName>
</protein>
<evidence type="ECO:0000256" key="4">
    <source>
        <dbReference type="SAM" id="MobiDB-lite"/>
    </source>
</evidence>
<dbReference type="SMART" id="SM00822">
    <property type="entry name" value="PKS_KR"/>
    <property type="match status" value="1"/>
</dbReference>
<dbReference type="AlphaFoldDB" id="A0A927ARK1"/>
<dbReference type="Proteomes" id="UP000598820">
    <property type="component" value="Unassembled WGS sequence"/>
</dbReference>
<dbReference type="PANTHER" id="PTHR43115">
    <property type="entry name" value="DEHYDROGENASE/REDUCTASE SDR FAMILY MEMBER 11"/>
    <property type="match status" value="1"/>
</dbReference>
<dbReference type="InterPro" id="IPR057326">
    <property type="entry name" value="KR_dom"/>
</dbReference>
<keyword evidence="7" id="KW-1185">Reference proteome</keyword>
<accession>A0A927ARK1</accession>
<feature type="domain" description="Ketoreductase" evidence="5">
    <location>
        <begin position="16"/>
        <end position="194"/>
    </location>
</feature>
<dbReference type="PANTHER" id="PTHR43115:SF4">
    <property type="entry name" value="DEHYDROGENASE_REDUCTASE SDR FAMILY MEMBER 11"/>
    <property type="match status" value="1"/>
</dbReference>
<evidence type="ECO:0000313" key="7">
    <source>
        <dbReference type="Proteomes" id="UP000598820"/>
    </source>
</evidence>
<comment type="similarity">
    <text evidence="1 3">Belongs to the short-chain dehydrogenases/reductases (SDR) family.</text>
</comment>
<evidence type="ECO:0000313" key="6">
    <source>
        <dbReference type="EMBL" id="MBD2702463.1"/>
    </source>
</evidence>
<dbReference type="Pfam" id="PF00106">
    <property type="entry name" value="adh_short"/>
    <property type="match status" value="1"/>
</dbReference>
<dbReference type="Gene3D" id="3.40.50.720">
    <property type="entry name" value="NAD(P)-binding Rossmann-like Domain"/>
    <property type="match status" value="1"/>
</dbReference>
<evidence type="ECO:0000259" key="5">
    <source>
        <dbReference type="SMART" id="SM00822"/>
    </source>
</evidence>
<evidence type="ECO:0000256" key="1">
    <source>
        <dbReference type="ARBA" id="ARBA00006484"/>
    </source>
</evidence>
<dbReference type="SUPFAM" id="SSF51735">
    <property type="entry name" value="NAD(P)-binding Rossmann-fold domains"/>
    <property type="match status" value="1"/>
</dbReference>
<dbReference type="InterPro" id="IPR020904">
    <property type="entry name" value="Sc_DH/Rdtase_CS"/>
</dbReference>